<reference evidence="1" key="2">
    <citation type="submission" date="2018-05" db="EMBL/GenBank/DDBJ databases">
        <title>OpunRS2 (Oryza punctata Reference Sequence Version 2).</title>
        <authorList>
            <person name="Zhang J."/>
            <person name="Kudrna D."/>
            <person name="Lee S."/>
            <person name="Talag J."/>
            <person name="Welchert J."/>
            <person name="Wing R.A."/>
        </authorList>
    </citation>
    <scope>NUCLEOTIDE SEQUENCE [LARGE SCALE GENOMIC DNA]</scope>
</reference>
<evidence type="ECO:0000313" key="1">
    <source>
        <dbReference type="EnsemblPlants" id="OPUNC03G32400.1"/>
    </source>
</evidence>
<dbReference type="Proteomes" id="UP000026962">
    <property type="component" value="Chromosome 3"/>
</dbReference>
<sequence>MGAKPLAATTAQLACPIKIARVFQIAPPLRPCRPAGFQTAARWALHEAVVDWRSGSMSSLIDIWTVERERMRVSGAQAFRTTVASIGGSTGLNRGCTARSDGGQNKPDGAAVEKVAKKQQAAAVGGAPASVVQEDAFLSILIDCFGQ</sequence>
<dbReference type="eggNOG" id="ENOG502R653">
    <property type="taxonomic scope" value="Eukaryota"/>
</dbReference>
<name>A0A0E0KJG0_ORYPU</name>
<dbReference type="OMA" id="HEAVVDW"/>
<protein>
    <submittedName>
        <fullName evidence="1">Uncharacterized protein</fullName>
    </submittedName>
</protein>
<evidence type="ECO:0000313" key="2">
    <source>
        <dbReference type="Proteomes" id="UP000026962"/>
    </source>
</evidence>
<dbReference type="HOGENOM" id="CLU_1771081_0_0_1"/>
<dbReference type="AlphaFoldDB" id="A0A0E0KJG0"/>
<proteinExistence type="predicted"/>
<accession>A0A0E0KJG0</accession>
<keyword evidence="2" id="KW-1185">Reference proteome</keyword>
<dbReference type="Gramene" id="OPUNC03G32400.1">
    <property type="protein sequence ID" value="OPUNC03G32400.1"/>
    <property type="gene ID" value="OPUNC03G32400"/>
</dbReference>
<organism evidence="1">
    <name type="scientific">Oryza punctata</name>
    <name type="common">Red rice</name>
    <dbReference type="NCBI Taxonomy" id="4537"/>
    <lineage>
        <taxon>Eukaryota</taxon>
        <taxon>Viridiplantae</taxon>
        <taxon>Streptophyta</taxon>
        <taxon>Embryophyta</taxon>
        <taxon>Tracheophyta</taxon>
        <taxon>Spermatophyta</taxon>
        <taxon>Magnoliopsida</taxon>
        <taxon>Liliopsida</taxon>
        <taxon>Poales</taxon>
        <taxon>Poaceae</taxon>
        <taxon>BOP clade</taxon>
        <taxon>Oryzoideae</taxon>
        <taxon>Oryzeae</taxon>
        <taxon>Oryzinae</taxon>
        <taxon>Oryza</taxon>
    </lineage>
</organism>
<reference evidence="1" key="1">
    <citation type="submission" date="2015-04" db="UniProtKB">
        <authorList>
            <consortium name="EnsemblPlants"/>
        </authorList>
    </citation>
    <scope>IDENTIFICATION</scope>
</reference>
<dbReference type="EnsemblPlants" id="OPUNC03G32400.1">
    <property type="protein sequence ID" value="OPUNC03G32400.1"/>
    <property type="gene ID" value="OPUNC03G32400"/>
</dbReference>